<name>A0A7R9D981_TIMPO</name>
<dbReference type="EMBL" id="OD004754">
    <property type="protein sequence ID" value="CAD7410431.1"/>
    <property type="molecule type" value="Genomic_DNA"/>
</dbReference>
<proteinExistence type="predicted"/>
<sequence>MLFLSCAVIALRGRVEWLSKRVNQMKGSGLGVESVRTRSGSALTWCAVWTQDYQDNNRPASSLTNEITEHGSDQDPHCQGEVLARRRALLTARVPPPLGEGCTSLRVGGEARDPVLVLSRSGRSSLQRRFELSFYGNVVSLKEESEGDGRFLVFRVLLSVFQTPRTMPVGIRSPAMEQGRPAGSPPLPPLTWTLLARGAYKGMA</sequence>
<reference evidence="1" key="1">
    <citation type="submission" date="2020-11" db="EMBL/GenBank/DDBJ databases">
        <authorList>
            <person name="Tran Van P."/>
        </authorList>
    </citation>
    <scope>NUCLEOTIDE SEQUENCE</scope>
</reference>
<evidence type="ECO:0000313" key="1">
    <source>
        <dbReference type="EMBL" id="CAD7410431.1"/>
    </source>
</evidence>
<protein>
    <submittedName>
        <fullName evidence="1">Uncharacterized protein</fullName>
    </submittedName>
</protein>
<accession>A0A7R9D981</accession>
<gene>
    <name evidence="1" type="ORF">TPSB3V08_LOCUS7336</name>
</gene>
<dbReference type="AlphaFoldDB" id="A0A7R9D981"/>
<organism evidence="1">
    <name type="scientific">Timema poppense</name>
    <name type="common">Walking stick</name>
    <dbReference type="NCBI Taxonomy" id="170557"/>
    <lineage>
        <taxon>Eukaryota</taxon>
        <taxon>Metazoa</taxon>
        <taxon>Ecdysozoa</taxon>
        <taxon>Arthropoda</taxon>
        <taxon>Hexapoda</taxon>
        <taxon>Insecta</taxon>
        <taxon>Pterygota</taxon>
        <taxon>Neoptera</taxon>
        <taxon>Polyneoptera</taxon>
        <taxon>Phasmatodea</taxon>
        <taxon>Timematodea</taxon>
        <taxon>Timematoidea</taxon>
        <taxon>Timematidae</taxon>
        <taxon>Timema</taxon>
    </lineage>
</organism>